<evidence type="ECO:0000313" key="14">
    <source>
        <dbReference type="EMBL" id="CAK1590646.1"/>
    </source>
</evidence>
<feature type="domain" description="Peptidase M14" evidence="13">
    <location>
        <begin position="118"/>
        <end position="422"/>
    </location>
</feature>
<evidence type="ECO:0000256" key="8">
    <source>
        <dbReference type="ARBA" id="ARBA00022833"/>
    </source>
</evidence>
<evidence type="ECO:0000256" key="5">
    <source>
        <dbReference type="ARBA" id="ARBA00022723"/>
    </source>
</evidence>
<keyword evidence="10" id="KW-1015">Disulfide bond</keyword>
<dbReference type="PANTHER" id="PTHR11705">
    <property type="entry name" value="PROTEASE FAMILY M14 CARBOXYPEPTIDASE A,B"/>
    <property type="match status" value="1"/>
</dbReference>
<comment type="caution">
    <text evidence="14">The sequence shown here is derived from an EMBL/GenBank/DDBJ whole genome shotgun (WGS) entry which is preliminary data.</text>
</comment>
<keyword evidence="4" id="KW-0645">Protease</keyword>
<accession>A0AAV1L5U5</accession>
<proteinExistence type="inferred from homology"/>
<gene>
    <name evidence="14" type="ORF">PARMNEM_LOCUS10982</name>
</gene>
<dbReference type="AlphaFoldDB" id="A0AAV1L5U5"/>
<dbReference type="Proteomes" id="UP001314205">
    <property type="component" value="Unassembled WGS sequence"/>
</dbReference>
<dbReference type="InterPro" id="IPR036990">
    <property type="entry name" value="M14A-like_propep"/>
</dbReference>
<feature type="active site" description="Proton donor/acceptor" evidence="11">
    <location>
        <position position="389"/>
    </location>
</feature>
<keyword evidence="7" id="KW-0378">Hydrolase</keyword>
<evidence type="ECO:0000259" key="13">
    <source>
        <dbReference type="PROSITE" id="PS52035"/>
    </source>
</evidence>
<reference evidence="14 15" key="1">
    <citation type="submission" date="2023-11" db="EMBL/GenBank/DDBJ databases">
        <authorList>
            <person name="Hedman E."/>
            <person name="Englund M."/>
            <person name="Stromberg M."/>
            <person name="Nyberg Akerstrom W."/>
            <person name="Nylinder S."/>
            <person name="Jareborg N."/>
            <person name="Kallberg Y."/>
            <person name="Kronander E."/>
        </authorList>
    </citation>
    <scope>NUCLEOTIDE SEQUENCE [LARGE SCALE GENOMIC DNA]</scope>
</reference>
<evidence type="ECO:0000256" key="2">
    <source>
        <dbReference type="ARBA" id="ARBA00005988"/>
    </source>
</evidence>
<evidence type="ECO:0000256" key="12">
    <source>
        <dbReference type="SAM" id="SignalP"/>
    </source>
</evidence>
<name>A0AAV1L5U5_9NEOP</name>
<dbReference type="FunFam" id="3.40.630.10:FF:000084">
    <property type="entry name" value="Carboxypeptidase B2"/>
    <property type="match status" value="1"/>
</dbReference>
<evidence type="ECO:0000256" key="1">
    <source>
        <dbReference type="ARBA" id="ARBA00001947"/>
    </source>
</evidence>
<dbReference type="Gene3D" id="3.40.630.10">
    <property type="entry name" value="Zn peptidases"/>
    <property type="match status" value="1"/>
</dbReference>
<evidence type="ECO:0000256" key="3">
    <source>
        <dbReference type="ARBA" id="ARBA00022645"/>
    </source>
</evidence>
<dbReference type="PRINTS" id="PR00765">
    <property type="entry name" value="CRBOXYPTASEA"/>
</dbReference>
<protein>
    <recommendedName>
        <fullName evidence="13">Peptidase M14 domain-containing protein</fullName>
    </recommendedName>
</protein>
<dbReference type="SUPFAM" id="SSF54897">
    <property type="entry name" value="Protease propeptides/inhibitors"/>
    <property type="match status" value="1"/>
</dbReference>
<dbReference type="PROSITE" id="PS52035">
    <property type="entry name" value="PEPTIDASE_M14"/>
    <property type="match status" value="1"/>
</dbReference>
<keyword evidence="9" id="KW-0482">Metalloprotease</keyword>
<dbReference type="Gene3D" id="3.30.70.340">
    <property type="entry name" value="Metallocarboxypeptidase-like"/>
    <property type="match status" value="1"/>
</dbReference>
<evidence type="ECO:0000256" key="10">
    <source>
        <dbReference type="ARBA" id="ARBA00023157"/>
    </source>
</evidence>
<evidence type="ECO:0000256" key="7">
    <source>
        <dbReference type="ARBA" id="ARBA00022801"/>
    </source>
</evidence>
<evidence type="ECO:0000256" key="9">
    <source>
        <dbReference type="ARBA" id="ARBA00023049"/>
    </source>
</evidence>
<dbReference type="GO" id="GO:0006508">
    <property type="term" value="P:proteolysis"/>
    <property type="evidence" value="ECO:0007669"/>
    <property type="project" value="UniProtKB-KW"/>
</dbReference>
<keyword evidence="15" id="KW-1185">Reference proteome</keyword>
<feature type="chain" id="PRO_5043561580" description="Peptidase M14 domain-containing protein" evidence="12">
    <location>
        <begin position="21"/>
        <end position="432"/>
    </location>
</feature>
<dbReference type="GO" id="GO:0004181">
    <property type="term" value="F:metallocarboxypeptidase activity"/>
    <property type="evidence" value="ECO:0007669"/>
    <property type="project" value="InterPro"/>
</dbReference>
<dbReference type="InterPro" id="IPR003146">
    <property type="entry name" value="M14A_act_pep"/>
</dbReference>
<dbReference type="Pfam" id="PF02244">
    <property type="entry name" value="Propep_M14"/>
    <property type="match status" value="1"/>
</dbReference>
<evidence type="ECO:0000256" key="11">
    <source>
        <dbReference type="PROSITE-ProRule" id="PRU01379"/>
    </source>
</evidence>
<sequence>MVVNTLILATACSILAVTSAGKHDVYSGYTVHGIKVNDRNDQELLFKLVDSLNIDIWDHGVPALRDALAMVGTERKDEFLKQLDLGNISHYLHLEDVSRTLKEHDLEVSYWRRSKRGRIHPFEDFPRYAEVNAYLERIASQYPDIVTLVNSGPSFEGRDIKYLKISTTNFTDVSKPIYFMNAMLHAREWVTTPVALYSIHRLVEEIRSQDRDLLDNIDWIIMPLANPDGYEYSHTHERLWRRTRSFNPSVSTTCYGVDANRNFNVSHNTLGVSSDPCSNVYPGHVPFSEVETGYIRDVLLEYVERIQLYVDIHSHGNYILFGYGDTSLPLNVLHVHYVGAVMGAAIDALKLPEARYYMVGNSALVLYVSSGSAQDYGQLVGVPFSYTLELPGYGQAFTVHPRYIDQINEETWHGIAASARVSLIHYKARFNN</sequence>
<keyword evidence="6 12" id="KW-0732">Signal</keyword>
<dbReference type="InterPro" id="IPR000834">
    <property type="entry name" value="Peptidase_M14"/>
</dbReference>
<dbReference type="PANTHER" id="PTHR11705:SF140">
    <property type="entry name" value="FI02848P-RELATED"/>
    <property type="match status" value="1"/>
</dbReference>
<keyword evidence="8" id="KW-0862">Zinc</keyword>
<evidence type="ECO:0000256" key="6">
    <source>
        <dbReference type="ARBA" id="ARBA00022729"/>
    </source>
</evidence>
<comment type="similarity">
    <text evidence="2 11">Belongs to the peptidase M14 family.</text>
</comment>
<keyword evidence="3" id="KW-0121">Carboxypeptidase</keyword>
<dbReference type="Pfam" id="PF00246">
    <property type="entry name" value="Peptidase_M14"/>
    <property type="match status" value="1"/>
</dbReference>
<evidence type="ECO:0000256" key="4">
    <source>
        <dbReference type="ARBA" id="ARBA00022670"/>
    </source>
</evidence>
<comment type="cofactor">
    <cofactor evidence="1">
        <name>Zn(2+)</name>
        <dbReference type="ChEBI" id="CHEBI:29105"/>
    </cofactor>
</comment>
<organism evidence="14 15">
    <name type="scientific">Parnassius mnemosyne</name>
    <name type="common">clouded apollo</name>
    <dbReference type="NCBI Taxonomy" id="213953"/>
    <lineage>
        <taxon>Eukaryota</taxon>
        <taxon>Metazoa</taxon>
        <taxon>Ecdysozoa</taxon>
        <taxon>Arthropoda</taxon>
        <taxon>Hexapoda</taxon>
        <taxon>Insecta</taxon>
        <taxon>Pterygota</taxon>
        <taxon>Neoptera</taxon>
        <taxon>Endopterygota</taxon>
        <taxon>Lepidoptera</taxon>
        <taxon>Glossata</taxon>
        <taxon>Ditrysia</taxon>
        <taxon>Papilionoidea</taxon>
        <taxon>Papilionidae</taxon>
        <taxon>Parnassiinae</taxon>
        <taxon>Parnassini</taxon>
        <taxon>Parnassius</taxon>
        <taxon>Driopa</taxon>
    </lineage>
</organism>
<dbReference type="GO" id="GO:0008270">
    <property type="term" value="F:zinc ion binding"/>
    <property type="evidence" value="ECO:0007669"/>
    <property type="project" value="InterPro"/>
</dbReference>
<feature type="signal peptide" evidence="12">
    <location>
        <begin position="1"/>
        <end position="20"/>
    </location>
</feature>
<keyword evidence="5" id="KW-0479">Metal-binding</keyword>
<dbReference type="GO" id="GO:0005615">
    <property type="term" value="C:extracellular space"/>
    <property type="evidence" value="ECO:0007669"/>
    <property type="project" value="TreeGrafter"/>
</dbReference>
<dbReference type="SMART" id="SM00631">
    <property type="entry name" value="Zn_pept"/>
    <property type="match status" value="1"/>
</dbReference>
<dbReference type="EMBL" id="CAVLGL010000085">
    <property type="protein sequence ID" value="CAK1590646.1"/>
    <property type="molecule type" value="Genomic_DNA"/>
</dbReference>
<dbReference type="SUPFAM" id="SSF53187">
    <property type="entry name" value="Zn-dependent exopeptidases"/>
    <property type="match status" value="1"/>
</dbReference>
<evidence type="ECO:0000313" key="15">
    <source>
        <dbReference type="Proteomes" id="UP001314205"/>
    </source>
</evidence>